<comment type="caution">
    <text evidence="1">The sequence shown here is derived from an EMBL/GenBank/DDBJ whole genome shotgun (WGS) entry which is preliminary data.</text>
</comment>
<dbReference type="AlphaFoldDB" id="A0A2S5G8W3"/>
<accession>A0A2S5G8W3</accession>
<sequence>MNSVLATILVEAKKRNKWVSAADLKKYGLNKMDLHQLEDEGLLLIFNHFDGHKALKLTLKGYRVFMQENMRGE</sequence>
<evidence type="ECO:0000313" key="2">
    <source>
        <dbReference type="Proteomes" id="UP000239047"/>
    </source>
</evidence>
<organism evidence="1 2">
    <name type="scientific">Jeotgalibacillus proteolyticus</name>
    <dbReference type="NCBI Taxonomy" id="2082395"/>
    <lineage>
        <taxon>Bacteria</taxon>
        <taxon>Bacillati</taxon>
        <taxon>Bacillota</taxon>
        <taxon>Bacilli</taxon>
        <taxon>Bacillales</taxon>
        <taxon>Caryophanaceae</taxon>
        <taxon>Jeotgalibacillus</taxon>
    </lineage>
</organism>
<protein>
    <recommendedName>
        <fullName evidence="3">Antirepressor protein C-terminal domain-containing protein</fullName>
    </recommendedName>
</protein>
<gene>
    <name evidence="1" type="ORF">C4B60_16810</name>
</gene>
<name>A0A2S5G8W3_9BACL</name>
<dbReference type="OrthoDB" id="2905297at2"/>
<evidence type="ECO:0000313" key="1">
    <source>
        <dbReference type="EMBL" id="PPA69442.1"/>
    </source>
</evidence>
<dbReference type="EMBL" id="PREZ01000006">
    <property type="protein sequence ID" value="PPA69442.1"/>
    <property type="molecule type" value="Genomic_DNA"/>
</dbReference>
<dbReference type="RefSeq" id="WP_104059180.1">
    <property type="nucleotide sequence ID" value="NZ_PREZ01000006.1"/>
</dbReference>
<reference evidence="1 2" key="1">
    <citation type="submission" date="2018-02" db="EMBL/GenBank/DDBJ databases">
        <title>Jeotgalibacillus proteolyticum sp. nov. a protease producing bacterium isolated from ocean sediments of Laizhou Bay.</title>
        <authorList>
            <person name="Li Y."/>
        </authorList>
    </citation>
    <scope>NUCLEOTIDE SEQUENCE [LARGE SCALE GENOMIC DNA]</scope>
    <source>
        <strain evidence="1 2">22-7</strain>
    </source>
</reference>
<proteinExistence type="predicted"/>
<evidence type="ECO:0008006" key="3">
    <source>
        <dbReference type="Google" id="ProtNLM"/>
    </source>
</evidence>
<keyword evidence="2" id="KW-1185">Reference proteome</keyword>
<dbReference type="Proteomes" id="UP000239047">
    <property type="component" value="Unassembled WGS sequence"/>
</dbReference>